<keyword evidence="5" id="KW-1185">Reference proteome</keyword>
<dbReference type="PANTHER" id="PTHR43135">
    <property type="entry name" value="ALPHA-D-RIBOSE 1-METHYLPHOSPHONATE 5-TRIPHOSPHATE DIPHOSPHATASE"/>
    <property type="match status" value="1"/>
</dbReference>
<dbReference type="PANTHER" id="PTHR43135:SF3">
    <property type="entry name" value="ALPHA-D-RIBOSE 1-METHYLPHOSPHONATE 5-TRIPHOSPHATE DIPHOSPHATASE"/>
    <property type="match status" value="1"/>
</dbReference>
<dbReference type="Gene3D" id="3.40.50.10910">
    <property type="entry name" value="Amidohydrolase"/>
    <property type="match status" value="1"/>
</dbReference>
<feature type="chain" id="PRO_5032699109" evidence="1">
    <location>
        <begin position="23"/>
        <end position="603"/>
    </location>
</feature>
<evidence type="ECO:0000259" key="3">
    <source>
        <dbReference type="Pfam" id="PF08547"/>
    </source>
</evidence>
<organism evidence="4 5">
    <name type="scientific">Duganella fentianensis</name>
    <dbReference type="NCBI Taxonomy" id="2692177"/>
    <lineage>
        <taxon>Bacteria</taxon>
        <taxon>Pseudomonadati</taxon>
        <taxon>Pseudomonadota</taxon>
        <taxon>Betaproteobacteria</taxon>
        <taxon>Burkholderiales</taxon>
        <taxon>Oxalobacteraceae</taxon>
        <taxon>Telluria group</taxon>
        <taxon>Duganella</taxon>
    </lineage>
</organism>
<evidence type="ECO:0000313" key="5">
    <source>
        <dbReference type="Proteomes" id="UP000444316"/>
    </source>
</evidence>
<sequence>MKPVLSKLLLACGLALSLPALADTWLIRDARVFDGEQLHARRSVLVRDEKIVDADFRGAAPPDARIVEGAGRTLLPGLIDAHVHAFQQFELPLLFGVTTQLDMFTSVSVLQDMNDRMRRHDNRTRADVISAGTLVTAPDGHGTEYGMTIPTLTRPEDAQSFVDARIAEGSHFIKIVMEDGGNRFKFKTLDLATVRAVIAAAHKRGKLAVVHIGNLANARAALEAGADGLAHLFVGRGLSEAEVQDFVQLAREKRAFIVPTLSVLESVAGLHADELLADAGLTALLTNEELAPLKVNFGQQPVAAVMTSPRQLVAALARAGVPLLAGTDAGNPGTQYGISLLHEVAALAQAGLTPVQALAAATSAPARAFRLQDRGRIANGYKADLVLVQGDAASDVTALHHIVEVWKDGTVLTEARQAKQQQVAQALQQRQQGYAALPDGGRISQFTPEHLGSALGMGWMASSDQMMGGQSQVDLKVLEAEADGQRPLDIRARVATGFAFPWAGVAYMPGAQPLQPADLRAAKVLRFRVKGDGQRYVVAMLSSGSRIPVNVGFATSDSWQEVALRLEEFRGVDFGAVTMIAFNAGPRAGDYQFQLADVRLVSQ</sequence>
<dbReference type="EMBL" id="WWCL01000001">
    <property type="protein sequence ID" value="MYN44050.1"/>
    <property type="molecule type" value="Genomic_DNA"/>
</dbReference>
<name>A0A845HSQ3_9BURK</name>
<dbReference type="InterPro" id="IPR011059">
    <property type="entry name" value="Metal-dep_hydrolase_composite"/>
</dbReference>
<accession>A0A845HSQ3</accession>
<dbReference type="InterPro" id="IPR032466">
    <property type="entry name" value="Metal_Hydrolase"/>
</dbReference>
<dbReference type="SUPFAM" id="SSF51556">
    <property type="entry name" value="Metallo-dependent hydrolases"/>
    <property type="match status" value="1"/>
</dbReference>
<keyword evidence="4" id="KW-0378">Hydrolase</keyword>
<dbReference type="Pfam" id="PF01979">
    <property type="entry name" value="Amidohydro_1"/>
    <property type="match status" value="1"/>
</dbReference>
<protein>
    <submittedName>
        <fullName evidence="4">Amidohydrolase family protein</fullName>
    </submittedName>
</protein>
<feature type="domain" description="NADH:ubiquinone oxidoreductase intermediate-associated protein 30" evidence="3">
    <location>
        <begin position="458"/>
        <end position="577"/>
    </location>
</feature>
<evidence type="ECO:0000256" key="1">
    <source>
        <dbReference type="SAM" id="SignalP"/>
    </source>
</evidence>
<dbReference type="InterPro" id="IPR006680">
    <property type="entry name" value="Amidohydro-rel"/>
</dbReference>
<evidence type="ECO:0000259" key="2">
    <source>
        <dbReference type="Pfam" id="PF01979"/>
    </source>
</evidence>
<feature type="signal peptide" evidence="1">
    <location>
        <begin position="1"/>
        <end position="22"/>
    </location>
</feature>
<dbReference type="Proteomes" id="UP000444316">
    <property type="component" value="Unassembled WGS sequence"/>
</dbReference>
<dbReference type="SUPFAM" id="SSF49785">
    <property type="entry name" value="Galactose-binding domain-like"/>
    <property type="match status" value="1"/>
</dbReference>
<gene>
    <name evidence="4" type="ORF">GTP23_03080</name>
</gene>
<dbReference type="Gene3D" id="3.30.110.90">
    <property type="entry name" value="Amidohydrolase"/>
    <property type="match status" value="1"/>
</dbReference>
<dbReference type="Gene3D" id="1.20.58.520">
    <property type="entry name" value="Amidohydrolase"/>
    <property type="match status" value="1"/>
</dbReference>
<dbReference type="InterPro" id="IPR051781">
    <property type="entry name" value="Metallo-dep_Hydrolase"/>
</dbReference>
<comment type="caution">
    <text evidence="4">The sequence shown here is derived from an EMBL/GenBank/DDBJ whole genome shotgun (WGS) entry which is preliminary data.</text>
</comment>
<evidence type="ECO:0000313" key="4">
    <source>
        <dbReference type="EMBL" id="MYN44050.1"/>
    </source>
</evidence>
<dbReference type="GO" id="GO:0016810">
    <property type="term" value="F:hydrolase activity, acting on carbon-nitrogen (but not peptide) bonds"/>
    <property type="evidence" value="ECO:0007669"/>
    <property type="project" value="InterPro"/>
</dbReference>
<proteinExistence type="predicted"/>
<feature type="domain" description="Amidohydrolase-related" evidence="2">
    <location>
        <begin position="73"/>
        <end position="412"/>
    </location>
</feature>
<dbReference type="AlphaFoldDB" id="A0A845HSQ3"/>
<dbReference type="Pfam" id="PF08547">
    <property type="entry name" value="CIA30"/>
    <property type="match status" value="1"/>
</dbReference>
<dbReference type="RefSeq" id="WP_161033807.1">
    <property type="nucleotide sequence ID" value="NZ_WWCL01000001.1"/>
</dbReference>
<keyword evidence="1" id="KW-0732">Signal</keyword>
<dbReference type="InterPro" id="IPR013857">
    <property type="entry name" value="NADH-UbQ_OxRdtase-assoc_prot30"/>
</dbReference>
<dbReference type="Gene3D" id="2.30.40.10">
    <property type="entry name" value="Urease, subunit C, domain 1"/>
    <property type="match status" value="1"/>
</dbReference>
<dbReference type="SUPFAM" id="SSF51338">
    <property type="entry name" value="Composite domain of metallo-dependent hydrolases"/>
    <property type="match status" value="1"/>
</dbReference>
<reference evidence="4" key="1">
    <citation type="submission" date="2019-12" db="EMBL/GenBank/DDBJ databases">
        <title>Novel species isolated from a subtropical stream in China.</title>
        <authorList>
            <person name="Lu H."/>
        </authorList>
    </citation>
    <scope>NUCLEOTIDE SEQUENCE [LARGE SCALE GENOMIC DNA]</scope>
    <source>
        <strain evidence="4">FT93W</strain>
    </source>
</reference>
<dbReference type="InterPro" id="IPR008979">
    <property type="entry name" value="Galactose-bd-like_sf"/>
</dbReference>